<evidence type="ECO:0000313" key="2">
    <source>
        <dbReference type="EMBL" id="TNN29999.1"/>
    </source>
</evidence>
<dbReference type="Proteomes" id="UP000314294">
    <property type="component" value="Unassembled WGS sequence"/>
</dbReference>
<dbReference type="AlphaFoldDB" id="A0A4Z2EMJ7"/>
<feature type="region of interest" description="Disordered" evidence="1">
    <location>
        <begin position="77"/>
        <end position="107"/>
    </location>
</feature>
<dbReference type="EMBL" id="SRLO01004958">
    <property type="protein sequence ID" value="TNN29999.1"/>
    <property type="molecule type" value="Genomic_DNA"/>
</dbReference>
<evidence type="ECO:0000256" key="1">
    <source>
        <dbReference type="SAM" id="MobiDB-lite"/>
    </source>
</evidence>
<feature type="region of interest" description="Disordered" evidence="1">
    <location>
        <begin position="1"/>
        <end position="20"/>
    </location>
</feature>
<accession>A0A4Z2EMJ7</accession>
<gene>
    <name evidence="2" type="ORF">EYF80_059850</name>
</gene>
<comment type="caution">
    <text evidence="2">The sequence shown here is derived from an EMBL/GenBank/DDBJ whole genome shotgun (WGS) entry which is preliminary data.</text>
</comment>
<name>A0A4Z2EMJ7_9TELE</name>
<reference evidence="2 3" key="1">
    <citation type="submission" date="2019-03" db="EMBL/GenBank/DDBJ databases">
        <title>First draft genome of Liparis tanakae, snailfish: a comprehensive survey of snailfish specific genes.</title>
        <authorList>
            <person name="Kim W."/>
            <person name="Song I."/>
            <person name="Jeong J.-H."/>
            <person name="Kim D."/>
            <person name="Kim S."/>
            <person name="Ryu S."/>
            <person name="Song J.Y."/>
            <person name="Lee S.K."/>
        </authorList>
    </citation>
    <scope>NUCLEOTIDE SEQUENCE [LARGE SCALE GENOMIC DNA]</scope>
    <source>
        <tissue evidence="2">Muscle</tissue>
    </source>
</reference>
<evidence type="ECO:0000313" key="3">
    <source>
        <dbReference type="Proteomes" id="UP000314294"/>
    </source>
</evidence>
<protein>
    <submittedName>
        <fullName evidence="2">Uncharacterized protein</fullName>
    </submittedName>
</protein>
<sequence>MVAPNVHLTPKHRSTGTEEGAQPVCARLCLSVPVCPCLFLSVPVCPCLFLKPMTTELMVPRRPSGSKGCVVRYSSYGGGEEQGGGGGGKEEEQIPSGVNVEQQRDKM</sequence>
<feature type="compositionally biased region" description="Gly residues" evidence="1">
    <location>
        <begin position="77"/>
        <end position="87"/>
    </location>
</feature>
<proteinExistence type="predicted"/>
<organism evidence="2 3">
    <name type="scientific">Liparis tanakae</name>
    <name type="common">Tanaka's snailfish</name>
    <dbReference type="NCBI Taxonomy" id="230148"/>
    <lineage>
        <taxon>Eukaryota</taxon>
        <taxon>Metazoa</taxon>
        <taxon>Chordata</taxon>
        <taxon>Craniata</taxon>
        <taxon>Vertebrata</taxon>
        <taxon>Euteleostomi</taxon>
        <taxon>Actinopterygii</taxon>
        <taxon>Neopterygii</taxon>
        <taxon>Teleostei</taxon>
        <taxon>Neoteleostei</taxon>
        <taxon>Acanthomorphata</taxon>
        <taxon>Eupercaria</taxon>
        <taxon>Perciformes</taxon>
        <taxon>Cottioidei</taxon>
        <taxon>Cottales</taxon>
        <taxon>Liparidae</taxon>
        <taxon>Liparis</taxon>
    </lineage>
</organism>
<keyword evidence="3" id="KW-1185">Reference proteome</keyword>